<evidence type="ECO:0000256" key="3">
    <source>
        <dbReference type="ARBA" id="ARBA00022603"/>
    </source>
</evidence>
<name>A0ABS4II00_9BACI</name>
<evidence type="ECO:0000259" key="6">
    <source>
        <dbReference type="PROSITE" id="PS50123"/>
    </source>
</evidence>
<feature type="domain" description="CheR-type methyltransferase" evidence="6">
    <location>
        <begin position="1"/>
        <end position="258"/>
    </location>
</feature>
<dbReference type="InterPro" id="IPR022641">
    <property type="entry name" value="CheR_N"/>
</dbReference>
<dbReference type="RefSeq" id="WP_209462799.1">
    <property type="nucleotide sequence ID" value="NZ_CP110224.1"/>
</dbReference>
<comment type="caution">
    <text evidence="7">The sequence shown here is derived from an EMBL/GenBank/DDBJ whole genome shotgun (WGS) entry which is preliminary data.</text>
</comment>
<dbReference type="PROSITE" id="PS50123">
    <property type="entry name" value="CHER"/>
    <property type="match status" value="1"/>
</dbReference>
<dbReference type="InterPro" id="IPR022642">
    <property type="entry name" value="CheR_C"/>
</dbReference>
<reference evidence="7 8" key="1">
    <citation type="submission" date="2021-03" db="EMBL/GenBank/DDBJ databases">
        <title>Genomic Encyclopedia of Type Strains, Phase IV (KMG-IV): sequencing the most valuable type-strain genomes for metagenomic binning, comparative biology and taxonomic classification.</title>
        <authorList>
            <person name="Goeker M."/>
        </authorList>
    </citation>
    <scope>NUCLEOTIDE SEQUENCE [LARGE SCALE GENOMIC DNA]</scope>
    <source>
        <strain evidence="7 8">DSM 25609</strain>
    </source>
</reference>
<dbReference type="PANTHER" id="PTHR24422:SF19">
    <property type="entry name" value="CHEMOTAXIS PROTEIN METHYLTRANSFERASE"/>
    <property type="match status" value="1"/>
</dbReference>
<proteinExistence type="predicted"/>
<keyword evidence="4 7" id="KW-0808">Transferase</keyword>
<dbReference type="GO" id="GO:0008983">
    <property type="term" value="F:protein-glutamate O-methyltransferase activity"/>
    <property type="evidence" value="ECO:0007669"/>
    <property type="project" value="UniProtKB-EC"/>
</dbReference>
<dbReference type="PANTHER" id="PTHR24422">
    <property type="entry name" value="CHEMOTAXIS PROTEIN METHYLTRANSFERASE"/>
    <property type="match status" value="1"/>
</dbReference>
<evidence type="ECO:0000256" key="1">
    <source>
        <dbReference type="ARBA" id="ARBA00001541"/>
    </source>
</evidence>
<dbReference type="SUPFAM" id="SSF53335">
    <property type="entry name" value="S-adenosyl-L-methionine-dependent methyltransferases"/>
    <property type="match status" value="1"/>
</dbReference>
<dbReference type="EC" id="2.1.1.80" evidence="2"/>
<keyword evidence="3 7" id="KW-0489">Methyltransferase</keyword>
<dbReference type="PRINTS" id="PR00996">
    <property type="entry name" value="CHERMTFRASE"/>
</dbReference>
<evidence type="ECO:0000313" key="8">
    <source>
        <dbReference type="Proteomes" id="UP001519345"/>
    </source>
</evidence>
<dbReference type="InterPro" id="IPR000780">
    <property type="entry name" value="CheR_MeTrfase"/>
</dbReference>
<dbReference type="GO" id="GO:0032259">
    <property type="term" value="P:methylation"/>
    <property type="evidence" value="ECO:0007669"/>
    <property type="project" value="UniProtKB-KW"/>
</dbReference>
<dbReference type="Gene3D" id="3.40.50.150">
    <property type="entry name" value="Vaccinia Virus protein VP39"/>
    <property type="match status" value="1"/>
</dbReference>
<dbReference type="InterPro" id="IPR036804">
    <property type="entry name" value="CheR_N_sf"/>
</dbReference>
<dbReference type="Gene3D" id="1.10.155.10">
    <property type="entry name" value="Chemotaxis receptor methyltransferase CheR, N-terminal domain"/>
    <property type="match status" value="1"/>
</dbReference>
<comment type="catalytic activity">
    <reaction evidence="1">
        <text>L-glutamyl-[protein] + S-adenosyl-L-methionine = [protein]-L-glutamate 5-O-methyl ester + S-adenosyl-L-homocysteine</text>
        <dbReference type="Rhea" id="RHEA:24452"/>
        <dbReference type="Rhea" id="RHEA-COMP:10208"/>
        <dbReference type="Rhea" id="RHEA-COMP:10311"/>
        <dbReference type="ChEBI" id="CHEBI:29973"/>
        <dbReference type="ChEBI" id="CHEBI:57856"/>
        <dbReference type="ChEBI" id="CHEBI:59789"/>
        <dbReference type="ChEBI" id="CHEBI:82795"/>
        <dbReference type="EC" id="2.1.1.80"/>
    </reaction>
</comment>
<dbReference type="EMBL" id="JAGGKX010000007">
    <property type="protein sequence ID" value="MBP1969609.1"/>
    <property type="molecule type" value="Genomic_DNA"/>
</dbReference>
<evidence type="ECO:0000313" key="7">
    <source>
        <dbReference type="EMBL" id="MBP1969609.1"/>
    </source>
</evidence>
<gene>
    <name evidence="7" type="ORF">J2Z83_001716</name>
</gene>
<dbReference type="InterPro" id="IPR029063">
    <property type="entry name" value="SAM-dependent_MTases_sf"/>
</dbReference>
<dbReference type="Pfam" id="PF01739">
    <property type="entry name" value="CheR"/>
    <property type="match status" value="1"/>
</dbReference>
<evidence type="ECO:0000256" key="4">
    <source>
        <dbReference type="ARBA" id="ARBA00022679"/>
    </source>
</evidence>
<organism evidence="7 8">
    <name type="scientific">Virgibacillus natechei</name>
    <dbReference type="NCBI Taxonomy" id="1216297"/>
    <lineage>
        <taxon>Bacteria</taxon>
        <taxon>Bacillati</taxon>
        <taxon>Bacillota</taxon>
        <taxon>Bacilli</taxon>
        <taxon>Bacillales</taxon>
        <taxon>Bacillaceae</taxon>
        <taxon>Virgibacillus</taxon>
    </lineage>
</organism>
<keyword evidence="8" id="KW-1185">Reference proteome</keyword>
<dbReference type="SMART" id="SM00138">
    <property type="entry name" value="MeTrc"/>
    <property type="match status" value="1"/>
</dbReference>
<dbReference type="Proteomes" id="UP001519345">
    <property type="component" value="Unassembled WGS sequence"/>
</dbReference>
<dbReference type="InterPro" id="IPR050903">
    <property type="entry name" value="Bact_Chemotaxis_MeTrfase"/>
</dbReference>
<evidence type="ECO:0000256" key="2">
    <source>
        <dbReference type="ARBA" id="ARBA00012534"/>
    </source>
</evidence>
<protein>
    <recommendedName>
        <fullName evidence="2">protein-glutamate O-methyltransferase</fullName>
        <ecNumber evidence="2">2.1.1.80</ecNumber>
    </recommendedName>
</protein>
<accession>A0ABS4II00</accession>
<keyword evidence="5" id="KW-0949">S-adenosyl-L-methionine</keyword>
<sequence length="258" mass="30345">MTKEYNDFIYRINRKLGIDLNLYKEAQMKRRITSLRDKRGFATFTSYYEALNNEELLLKEFVDRLTINVSEFYRNPKRWDVLQKTILPLLVNQKQQQLSIWSAACSTGEEPYTIAIMMKELFPDVDFSITATDIDESALHSAKQGVYKEQALKELPQSIKKKYFTKKNGLYDIDYTIKQLVTFKKHNLLADKYPRNIDLIVCRNVLIYFTDTAKDIIYRNFSACLNKDGVLFVGSTEQIFSANKYDLNVIDTFFYQKE</sequence>
<evidence type="ECO:0000256" key="5">
    <source>
        <dbReference type="ARBA" id="ARBA00022691"/>
    </source>
</evidence>
<dbReference type="SUPFAM" id="SSF47757">
    <property type="entry name" value="Chemotaxis receptor methyltransferase CheR, N-terminal domain"/>
    <property type="match status" value="1"/>
</dbReference>
<dbReference type="Pfam" id="PF03705">
    <property type="entry name" value="CheR_N"/>
    <property type="match status" value="1"/>
</dbReference>